<sequence length="123" mass="14531">MNSRNQQGWTMWSLAFSLSIIGFFAWIGLKIFPLYMDNSTIHSVLEPLAQDRTLVDESYDSISRTILKRLSINSIRWIQDKDIEFVEEDQYTQVRIDYEKRIKMVSNIDLIVTFENHVNLPNN</sequence>
<keyword evidence="3" id="KW-1185">Reference proteome</keyword>
<name>A0AA37SAU2_9GAMM</name>
<organism evidence="2 3">
    <name type="scientific">Litoribrevibacter albus</name>
    <dbReference type="NCBI Taxonomy" id="1473156"/>
    <lineage>
        <taxon>Bacteria</taxon>
        <taxon>Pseudomonadati</taxon>
        <taxon>Pseudomonadota</taxon>
        <taxon>Gammaproteobacteria</taxon>
        <taxon>Oceanospirillales</taxon>
        <taxon>Oceanospirillaceae</taxon>
        <taxon>Litoribrevibacter</taxon>
    </lineage>
</organism>
<dbReference type="Pfam" id="PF16137">
    <property type="entry name" value="DUF4845"/>
    <property type="match status" value="1"/>
</dbReference>
<evidence type="ECO:0000256" key="1">
    <source>
        <dbReference type="SAM" id="Phobius"/>
    </source>
</evidence>
<dbReference type="InterPro" id="IPR032314">
    <property type="entry name" value="DUF4845"/>
</dbReference>
<feature type="transmembrane region" description="Helical" evidence="1">
    <location>
        <begin position="12"/>
        <end position="32"/>
    </location>
</feature>
<dbReference type="AlphaFoldDB" id="A0AA37SAU2"/>
<evidence type="ECO:0000313" key="2">
    <source>
        <dbReference type="EMBL" id="GLQ31204.1"/>
    </source>
</evidence>
<dbReference type="Proteomes" id="UP001161389">
    <property type="component" value="Unassembled WGS sequence"/>
</dbReference>
<keyword evidence="1" id="KW-1133">Transmembrane helix</keyword>
<keyword evidence="1" id="KW-0812">Transmembrane</keyword>
<dbReference type="RefSeq" id="WP_284380717.1">
    <property type="nucleotide sequence ID" value="NZ_BSNM01000011.1"/>
</dbReference>
<reference evidence="2" key="1">
    <citation type="journal article" date="2014" name="Int. J. Syst. Evol. Microbiol.">
        <title>Complete genome sequence of Corynebacterium casei LMG S-19264T (=DSM 44701T), isolated from a smear-ripened cheese.</title>
        <authorList>
            <consortium name="US DOE Joint Genome Institute (JGI-PGF)"/>
            <person name="Walter F."/>
            <person name="Albersmeier A."/>
            <person name="Kalinowski J."/>
            <person name="Ruckert C."/>
        </authorList>
    </citation>
    <scope>NUCLEOTIDE SEQUENCE</scope>
    <source>
        <strain evidence="2">NBRC 110071</strain>
    </source>
</reference>
<accession>A0AA37SAU2</accession>
<protein>
    <submittedName>
        <fullName evidence="2">DUF4845 domain-containing protein</fullName>
    </submittedName>
</protein>
<dbReference type="EMBL" id="BSNM01000011">
    <property type="protein sequence ID" value="GLQ31204.1"/>
    <property type="molecule type" value="Genomic_DNA"/>
</dbReference>
<comment type="caution">
    <text evidence="2">The sequence shown here is derived from an EMBL/GenBank/DDBJ whole genome shotgun (WGS) entry which is preliminary data.</text>
</comment>
<evidence type="ECO:0000313" key="3">
    <source>
        <dbReference type="Proteomes" id="UP001161389"/>
    </source>
</evidence>
<keyword evidence="1" id="KW-0472">Membrane</keyword>
<reference evidence="2" key="2">
    <citation type="submission" date="2023-01" db="EMBL/GenBank/DDBJ databases">
        <title>Draft genome sequence of Litoribrevibacter albus strain NBRC 110071.</title>
        <authorList>
            <person name="Sun Q."/>
            <person name="Mori K."/>
        </authorList>
    </citation>
    <scope>NUCLEOTIDE SEQUENCE</scope>
    <source>
        <strain evidence="2">NBRC 110071</strain>
    </source>
</reference>
<proteinExistence type="predicted"/>
<gene>
    <name evidence="2" type="ORF">GCM10007876_16830</name>
</gene>